<dbReference type="CDD" id="cd01049">
    <property type="entry name" value="RNRR2"/>
    <property type="match status" value="1"/>
</dbReference>
<dbReference type="OrthoDB" id="2093646at2759"/>
<dbReference type="InterPro" id="IPR012348">
    <property type="entry name" value="RNR-like"/>
</dbReference>
<dbReference type="AlphaFoldDB" id="A0A9D5DFW6"/>
<comment type="caution">
    <text evidence="2">The sequence shown here is derived from an EMBL/GenBank/DDBJ whole genome shotgun (WGS) entry which is preliminary data.</text>
</comment>
<dbReference type="Gene3D" id="1.10.620.20">
    <property type="entry name" value="Ribonucleotide Reductase, subunit A"/>
    <property type="match status" value="1"/>
</dbReference>
<dbReference type="InterPro" id="IPR000358">
    <property type="entry name" value="RNR_small_fam"/>
</dbReference>
<dbReference type="GO" id="GO:0009263">
    <property type="term" value="P:deoxyribonucleotide biosynthetic process"/>
    <property type="evidence" value="ECO:0007669"/>
    <property type="project" value="InterPro"/>
</dbReference>
<sequence length="370" mass="43868">MSELKKELLEQQKTESVLMDNPFRWVLFPIKYNRLWSLYKKYEVSFWTAEVISPMDDRVKLDGLDEKLLNYMEMIFAKRVYVENTCLDTVMLTCELLGQVQVPEARGYFSFTMCMENIYKELFMNYIEMIRQNKVKKEMENSKETEEKEDKLKNVVLKEEYGYKLEERLNESEDFVKMKELVRSFFDEETLFTERLLYYSIIKRIFSCSIFLLRLAFSVGNLPESKMPTQLCDGLDRIRRDEQYQTEFCLSIAKSMKTKPSNEQVVTLLEQAVMLEKNFIFSHVDPQVLQLEREDIVAFLLFTADEVLVDLKYPRQFNVSNPFTSIMNEFPAPSQEEAIARQTLTQTLKAAHHKTYQDISNNQFSTSQDF</sequence>
<dbReference type="PANTHER" id="PTHR23409">
    <property type="entry name" value="RIBONUCLEOSIDE-DIPHOSPHATE REDUCTASE SMALL CHAIN"/>
    <property type="match status" value="1"/>
</dbReference>
<evidence type="ECO:0000313" key="2">
    <source>
        <dbReference type="EMBL" id="KAJ1606237.1"/>
    </source>
</evidence>
<evidence type="ECO:0000256" key="1">
    <source>
        <dbReference type="ARBA" id="ARBA00009303"/>
    </source>
</evidence>
<dbReference type="SUPFAM" id="SSF47240">
    <property type="entry name" value="Ferritin-like"/>
    <property type="match status" value="1"/>
</dbReference>
<proteinExistence type="inferred from homology"/>
<dbReference type="InterPro" id="IPR033909">
    <property type="entry name" value="RNR_small"/>
</dbReference>
<gene>
    <name evidence="2" type="ORF">OJ253_2825</name>
</gene>
<reference evidence="2" key="1">
    <citation type="submission" date="2022-10" db="EMBL/GenBank/DDBJ databases">
        <title>Adaptive evolution leads to modifications in subtelomeric GC content in a zoonotic Cryptosporidium species.</title>
        <authorList>
            <person name="Li J."/>
            <person name="Feng Y."/>
            <person name="Xiao L."/>
        </authorList>
    </citation>
    <scope>NUCLEOTIDE SEQUENCE</scope>
    <source>
        <strain evidence="2">33844</strain>
    </source>
</reference>
<accession>A0A9D5DFW6</accession>
<protein>
    <submittedName>
        <fullName evidence="2">Ribonucleotide reductase small subunit</fullName>
    </submittedName>
</protein>
<dbReference type="PANTHER" id="PTHR23409:SF18">
    <property type="entry name" value="RIBONUCLEOSIDE-DIPHOSPHATE REDUCTASE SUBUNIT M2"/>
    <property type="match status" value="1"/>
</dbReference>
<dbReference type="EMBL" id="JAPCXC010000082">
    <property type="protein sequence ID" value="KAJ1606237.1"/>
    <property type="molecule type" value="Genomic_DNA"/>
</dbReference>
<name>A0A9D5DFW6_9CRYT</name>
<dbReference type="Pfam" id="PF00268">
    <property type="entry name" value="Ribonuc_red_sm"/>
    <property type="match status" value="1"/>
</dbReference>
<comment type="similarity">
    <text evidence="1">Belongs to the ribonucleoside diphosphate reductase small chain family.</text>
</comment>
<dbReference type="InterPro" id="IPR009078">
    <property type="entry name" value="Ferritin-like_SF"/>
</dbReference>
<dbReference type="GO" id="GO:0016491">
    <property type="term" value="F:oxidoreductase activity"/>
    <property type="evidence" value="ECO:0007669"/>
    <property type="project" value="InterPro"/>
</dbReference>
<dbReference type="Proteomes" id="UP001067231">
    <property type="component" value="Unassembled WGS sequence"/>
</dbReference>
<organism evidence="2">
    <name type="scientific">Cryptosporidium canis</name>
    <dbReference type="NCBI Taxonomy" id="195482"/>
    <lineage>
        <taxon>Eukaryota</taxon>
        <taxon>Sar</taxon>
        <taxon>Alveolata</taxon>
        <taxon>Apicomplexa</taxon>
        <taxon>Conoidasida</taxon>
        <taxon>Coccidia</taxon>
        <taxon>Eucoccidiorida</taxon>
        <taxon>Eimeriorina</taxon>
        <taxon>Cryptosporidiidae</taxon>
        <taxon>Cryptosporidium</taxon>
    </lineage>
</organism>